<reference evidence="1 3" key="2">
    <citation type="submission" date="2019-09" db="EMBL/GenBank/DDBJ databases">
        <title>A bacterium isolated from glacier soil.</title>
        <authorList>
            <person name="Liu Q."/>
        </authorList>
    </citation>
    <scope>NUCLEOTIDE SEQUENCE [LARGE SCALE GENOMIC DNA]</scope>
    <source>
        <strain evidence="1 3">MDT1-10-3</strain>
    </source>
</reference>
<dbReference type="Proteomes" id="UP000323866">
    <property type="component" value="Unassembled WGS sequence"/>
</dbReference>
<comment type="caution">
    <text evidence="1">The sequence shown here is derived from an EMBL/GenBank/DDBJ whole genome shotgun (WGS) entry which is preliminary data.</text>
</comment>
<name>A0A5M8Q7I9_9BACT</name>
<evidence type="ECO:0000313" key="1">
    <source>
        <dbReference type="EMBL" id="KAA6431031.1"/>
    </source>
</evidence>
<dbReference type="EMBL" id="VKKZ01000024">
    <property type="protein sequence ID" value="KAA6431031.1"/>
    <property type="molecule type" value="Genomic_DNA"/>
</dbReference>
<reference evidence="1 3" key="1">
    <citation type="submission" date="2019-07" db="EMBL/GenBank/DDBJ databases">
        <authorList>
            <person name="Qu J.-H."/>
        </authorList>
    </citation>
    <scope>NUCLEOTIDE SEQUENCE [LARGE SCALE GENOMIC DNA]</scope>
    <source>
        <strain evidence="1 3">MDT1-10-3</strain>
    </source>
</reference>
<gene>
    <name evidence="2" type="ORF">ACD591_14055</name>
    <name evidence="1" type="ORF">FOE74_18170</name>
</gene>
<evidence type="ECO:0000313" key="4">
    <source>
        <dbReference type="Proteomes" id="UP001570846"/>
    </source>
</evidence>
<dbReference type="RefSeq" id="WP_149100059.1">
    <property type="nucleotide sequence ID" value="NZ_BMMG01000007.1"/>
</dbReference>
<sequence length="150" mass="16889">MRSQIYQIKYNITEIKMHCVNLPATRHRRNSQHRKAPLALAWGSRLKGRRQKEEWPSGEEEDKARRLGFVLPNKGQKQKTRCCSGKEQQRAALPQAVYWQGQGRKQGSLASRFPAEALATSAIFLQALVLGGVCRKQPENGTSPLVLLPA</sequence>
<dbReference type="AlphaFoldDB" id="A0A5M8Q7I9"/>
<organism evidence="1 3">
    <name type="scientific">Rufibacter glacialis</name>
    <dbReference type="NCBI Taxonomy" id="1259555"/>
    <lineage>
        <taxon>Bacteria</taxon>
        <taxon>Pseudomonadati</taxon>
        <taxon>Bacteroidota</taxon>
        <taxon>Cytophagia</taxon>
        <taxon>Cytophagales</taxon>
        <taxon>Hymenobacteraceae</taxon>
        <taxon>Rufibacter</taxon>
    </lineage>
</organism>
<dbReference type="EMBL" id="JBGOGF010000007">
    <property type="protein sequence ID" value="MFA1772421.1"/>
    <property type="molecule type" value="Genomic_DNA"/>
</dbReference>
<evidence type="ECO:0000313" key="2">
    <source>
        <dbReference type="EMBL" id="MFA1772421.1"/>
    </source>
</evidence>
<accession>A0A5M8Q7I9</accession>
<dbReference type="Proteomes" id="UP001570846">
    <property type="component" value="Unassembled WGS sequence"/>
</dbReference>
<keyword evidence="4" id="KW-1185">Reference proteome</keyword>
<protein>
    <submittedName>
        <fullName evidence="1">Uncharacterized protein</fullName>
    </submittedName>
</protein>
<proteinExistence type="predicted"/>
<reference evidence="2 4" key="3">
    <citation type="submission" date="2024-08" db="EMBL/GenBank/DDBJ databases">
        <authorList>
            <person name="Wei W."/>
        </authorList>
    </citation>
    <scope>NUCLEOTIDE SEQUENCE [LARGE SCALE GENOMIC DNA]</scope>
    <source>
        <strain evidence="2 4">XU2</strain>
    </source>
</reference>
<evidence type="ECO:0000313" key="3">
    <source>
        <dbReference type="Proteomes" id="UP000323866"/>
    </source>
</evidence>